<dbReference type="Proteomes" id="UP000077098">
    <property type="component" value="Unassembled WGS sequence"/>
</dbReference>
<protein>
    <submittedName>
        <fullName evidence="1">Uncharacterized protein</fullName>
    </submittedName>
</protein>
<name>A0A176XAB5_AGRTU</name>
<dbReference type="RefSeq" id="WP_063949303.1">
    <property type="nucleotide sequence ID" value="NZ_LXPS01000015.1"/>
</dbReference>
<dbReference type="EMBL" id="LXPS01000015">
    <property type="protein sequence ID" value="OAE45447.1"/>
    <property type="molecule type" value="Genomic_DNA"/>
</dbReference>
<organism evidence="1 2">
    <name type="scientific">Agrobacterium tumefaciens</name>
    <dbReference type="NCBI Taxonomy" id="358"/>
    <lineage>
        <taxon>Bacteria</taxon>
        <taxon>Pseudomonadati</taxon>
        <taxon>Pseudomonadota</taxon>
        <taxon>Alphaproteobacteria</taxon>
        <taxon>Hyphomicrobiales</taxon>
        <taxon>Rhizobiaceae</taxon>
        <taxon>Rhizobium/Agrobacterium group</taxon>
        <taxon>Agrobacterium</taxon>
        <taxon>Agrobacterium tumefaciens complex</taxon>
    </lineage>
</organism>
<accession>A0A176XAB5</accession>
<reference evidence="1 2" key="1">
    <citation type="submission" date="2016-05" db="EMBL/GenBank/DDBJ databases">
        <authorList>
            <person name="Lavstsen T."/>
            <person name="Jespersen J.S."/>
        </authorList>
    </citation>
    <scope>NUCLEOTIDE SEQUENCE [LARGE SCALE GENOMIC DNA]</scope>
    <source>
        <strain evidence="1 2">KCJ1736</strain>
    </source>
</reference>
<gene>
    <name evidence="1" type="ORF">A7J57_00180</name>
</gene>
<evidence type="ECO:0000313" key="1">
    <source>
        <dbReference type="EMBL" id="OAE45447.1"/>
    </source>
</evidence>
<dbReference type="AlphaFoldDB" id="A0A176XAB5"/>
<sequence>MTPADLAVMAQVAREYNVLIEHECEGSILRVQPASTSNGFHARRGGSDSTLDAFEPIWPPLDYREAFTLRTLAEIGVGQIAYSSLIRWCDPETVKKLSVRGYITAKPPGRKISDDEIRLTTRGCLPGTSR</sequence>
<evidence type="ECO:0000313" key="2">
    <source>
        <dbReference type="Proteomes" id="UP000077098"/>
    </source>
</evidence>
<comment type="caution">
    <text evidence="1">The sequence shown here is derived from an EMBL/GenBank/DDBJ whole genome shotgun (WGS) entry which is preliminary data.</text>
</comment>
<proteinExistence type="predicted"/>